<dbReference type="EMBL" id="JAXOVC010000003">
    <property type="protein sequence ID" value="KAK4504299.1"/>
    <property type="molecule type" value="Genomic_DNA"/>
</dbReference>
<feature type="region of interest" description="Disordered" evidence="1">
    <location>
        <begin position="101"/>
        <end position="122"/>
    </location>
</feature>
<feature type="compositionally biased region" description="Acidic residues" evidence="1">
    <location>
        <begin position="106"/>
        <end position="122"/>
    </location>
</feature>
<keyword evidence="3" id="KW-1185">Reference proteome</keyword>
<evidence type="ECO:0000313" key="2">
    <source>
        <dbReference type="EMBL" id="KAK4504299.1"/>
    </source>
</evidence>
<evidence type="ECO:0000313" key="3">
    <source>
        <dbReference type="Proteomes" id="UP001305779"/>
    </source>
</evidence>
<gene>
    <name evidence="2" type="ORF">PRZ48_005215</name>
</gene>
<proteinExistence type="predicted"/>
<comment type="caution">
    <text evidence="2">The sequence shown here is derived from an EMBL/GenBank/DDBJ whole genome shotgun (WGS) entry which is preliminary data.</text>
</comment>
<dbReference type="Proteomes" id="UP001305779">
    <property type="component" value="Unassembled WGS sequence"/>
</dbReference>
<accession>A0ABR0ESE2</accession>
<name>A0ABR0ESE2_ZASCE</name>
<protein>
    <submittedName>
        <fullName evidence="2">Uncharacterized protein</fullName>
    </submittedName>
</protein>
<reference evidence="2 3" key="1">
    <citation type="journal article" date="2023" name="G3 (Bethesda)">
        <title>A chromosome-level genome assembly of Zasmidium syzygii isolated from banana leaves.</title>
        <authorList>
            <person name="van Westerhoven A.C."/>
            <person name="Mehrabi R."/>
            <person name="Talebi R."/>
            <person name="Steentjes M.B.F."/>
            <person name="Corcolon B."/>
            <person name="Chong P.A."/>
            <person name="Kema G.H.J."/>
            <person name="Seidl M.F."/>
        </authorList>
    </citation>
    <scope>NUCLEOTIDE SEQUENCE [LARGE SCALE GENOMIC DNA]</scope>
    <source>
        <strain evidence="2 3">P124</strain>
    </source>
</reference>
<evidence type="ECO:0000256" key="1">
    <source>
        <dbReference type="SAM" id="MobiDB-lite"/>
    </source>
</evidence>
<sequence>MAPPAATAEEILHLLREGKREVMGEAAYLPTPTTDKQVEEILEAAVDGVAMEDGLTAKTMREVDVLCTVDEDEELLMLVRQFLKGKLNRLPELKERLEAVARAVEDESEDENEDEDEDEDDE</sequence>
<organism evidence="2 3">
    <name type="scientific">Zasmidium cellare</name>
    <name type="common">Wine cellar mold</name>
    <name type="synonym">Racodium cellare</name>
    <dbReference type="NCBI Taxonomy" id="395010"/>
    <lineage>
        <taxon>Eukaryota</taxon>
        <taxon>Fungi</taxon>
        <taxon>Dikarya</taxon>
        <taxon>Ascomycota</taxon>
        <taxon>Pezizomycotina</taxon>
        <taxon>Dothideomycetes</taxon>
        <taxon>Dothideomycetidae</taxon>
        <taxon>Mycosphaerellales</taxon>
        <taxon>Mycosphaerellaceae</taxon>
        <taxon>Zasmidium</taxon>
    </lineage>
</organism>